<reference evidence="1" key="1">
    <citation type="journal article" date="2022" name="bioRxiv">
        <title>Sequencing and chromosome-scale assembly of the giantPleurodeles waltlgenome.</title>
        <authorList>
            <person name="Brown T."/>
            <person name="Elewa A."/>
            <person name="Iarovenko S."/>
            <person name="Subramanian E."/>
            <person name="Araus A.J."/>
            <person name="Petzold A."/>
            <person name="Susuki M."/>
            <person name="Suzuki K.-i.T."/>
            <person name="Hayashi T."/>
            <person name="Toyoda A."/>
            <person name="Oliveira C."/>
            <person name="Osipova E."/>
            <person name="Leigh N.D."/>
            <person name="Simon A."/>
            <person name="Yun M.H."/>
        </authorList>
    </citation>
    <scope>NUCLEOTIDE SEQUENCE</scope>
    <source>
        <strain evidence="1">20211129_DDA</strain>
        <tissue evidence="1">Liver</tissue>
    </source>
</reference>
<comment type="caution">
    <text evidence="1">The sequence shown here is derived from an EMBL/GenBank/DDBJ whole genome shotgun (WGS) entry which is preliminary data.</text>
</comment>
<organism evidence="1 2">
    <name type="scientific">Pleurodeles waltl</name>
    <name type="common">Iberian ribbed newt</name>
    <dbReference type="NCBI Taxonomy" id="8319"/>
    <lineage>
        <taxon>Eukaryota</taxon>
        <taxon>Metazoa</taxon>
        <taxon>Chordata</taxon>
        <taxon>Craniata</taxon>
        <taxon>Vertebrata</taxon>
        <taxon>Euteleostomi</taxon>
        <taxon>Amphibia</taxon>
        <taxon>Batrachia</taxon>
        <taxon>Caudata</taxon>
        <taxon>Salamandroidea</taxon>
        <taxon>Salamandridae</taxon>
        <taxon>Pleurodelinae</taxon>
        <taxon>Pleurodeles</taxon>
    </lineage>
</organism>
<gene>
    <name evidence="1" type="ORF">NDU88_002310</name>
</gene>
<proteinExistence type="predicted"/>
<keyword evidence="2" id="KW-1185">Reference proteome</keyword>
<evidence type="ECO:0000313" key="1">
    <source>
        <dbReference type="EMBL" id="KAJ1177046.1"/>
    </source>
</evidence>
<dbReference type="EMBL" id="JANPWB010000006">
    <property type="protein sequence ID" value="KAJ1177046.1"/>
    <property type="molecule type" value="Genomic_DNA"/>
</dbReference>
<dbReference type="Proteomes" id="UP001066276">
    <property type="component" value="Chromosome 3_2"/>
</dbReference>
<dbReference type="AlphaFoldDB" id="A0AAV7TKR4"/>
<name>A0AAV7TKR4_PLEWA</name>
<sequence>MLAELLKQQESQDPVLSLRDQSGTFVYFQTMINEVFRAHLSTTYGGGGVRPGDYGREFLDGIVLPGLKDEEGTAIDISITKEELRAALK</sequence>
<accession>A0AAV7TKR4</accession>
<protein>
    <submittedName>
        <fullName evidence="1">Uncharacterized protein</fullName>
    </submittedName>
</protein>
<evidence type="ECO:0000313" key="2">
    <source>
        <dbReference type="Proteomes" id="UP001066276"/>
    </source>
</evidence>